<evidence type="ECO:0000256" key="1">
    <source>
        <dbReference type="ARBA" id="ARBA00022722"/>
    </source>
</evidence>
<keyword evidence="11" id="KW-0175">Coiled coil</keyword>
<evidence type="ECO:0000256" key="9">
    <source>
        <dbReference type="ARBA" id="ARBA00023172"/>
    </source>
</evidence>
<keyword evidence="4" id="KW-0378">Hydrolase</keyword>
<keyword evidence="8" id="KW-0548">Nucleotidyltransferase</keyword>
<dbReference type="InterPro" id="IPR001584">
    <property type="entry name" value="Integrase_cat-core"/>
</dbReference>
<dbReference type="PROSITE" id="PS50994">
    <property type="entry name" value="INTEGRASE"/>
    <property type="match status" value="1"/>
</dbReference>
<keyword evidence="2" id="KW-0479">Metal-binding</keyword>
<keyword evidence="9" id="KW-0233">DNA recombination</keyword>
<evidence type="ECO:0000256" key="5">
    <source>
        <dbReference type="ARBA" id="ARBA00022842"/>
    </source>
</evidence>
<dbReference type="GO" id="GO:0004519">
    <property type="term" value="F:endonuclease activity"/>
    <property type="evidence" value="ECO:0007669"/>
    <property type="project" value="UniProtKB-KW"/>
</dbReference>
<comment type="caution">
    <text evidence="14">The sequence shown here is derived from an EMBL/GenBank/DDBJ whole genome shotgun (WGS) entry which is preliminary data.</text>
</comment>
<dbReference type="GO" id="GO:0003676">
    <property type="term" value="F:nucleic acid binding"/>
    <property type="evidence" value="ECO:0007669"/>
    <property type="project" value="InterPro"/>
</dbReference>
<evidence type="ECO:0000256" key="11">
    <source>
        <dbReference type="SAM" id="Coils"/>
    </source>
</evidence>
<feature type="region of interest" description="Disordered" evidence="12">
    <location>
        <begin position="1480"/>
        <end position="1536"/>
    </location>
</feature>
<accession>A0A6L2K7R4</accession>
<dbReference type="PANTHER" id="PTHR42648">
    <property type="entry name" value="TRANSPOSASE, PUTATIVE-RELATED"/>
    <property type="match status" value="1"/>
</dbReference>
<dbReference type="InterPro" id="IPR013103">
    <property type="entry name" value="RVT_2"/>
</dbReference>
<feature type="compositionally biased region" description="Low complexity" evidence="12">
    <location>
        <begin position="171"/>
        <end position="188"/>
    </location>
</feature>
<name>A0A6L2K7R4_TANCI</name>
<keyword evidence="6" id="KW-0229">DNA integration</keyword>
<dbReference type="Gene3D" id="3.30.420.10">
    <property type="entry name" value="Ribonuclease H-like superfamily/Ribonuclease H"/>
    <property type="match status" value="1"/>
</dbReference>
<gene>
    <name evidence="14" type="ORF">Tci_017416</name>
</gene>
<keyword evidence="10" id="KW-0511">Multifunctional enzyme</keyword>
<keyword evidence="5" id="KW-0460">Magnesium</keyword>
<dbReference type="GO" id="GO:0046872">
    <property type="term" value="F:metal ion binding"/>
    <property type="evidence" value="ECO:0007669"/>
    <property type="project" value="UniProtKB-KW"/>
</dbReference>
<feature type="compositionally biased region" description="Basic residues" evidence="12">
    <location>
        <begin position="1370"/>
        <end position="1385"/>
    </location>
</feature>
<evidence type="ECO:0000256" key="10">
    <source>
        <dbReference type="ARBA" id="ARBA00023268"/>
    </source>
</evidence>
<keyword evidence="7" id="KW-0695">RNA-directed DNA polymerase</keyword>
<keyword evidence="1" id="KW-0540">Nuclease</keyword>
<dbReference type="Pfam" id="PF07727">
    <property type="entry name" value="RVT_2"/>
    <property type="match status" value="1"/>
</dbReference>
<evidence type="ECO:0000256" key="4">
    <source>
        <dbReference type="ARBA" id="ARBA00022801"/>
    </source>
</evidence>
<feature type="domain" description="Integrase catalytic" evidence="13">
    <location>
        <begin position="457"/>
        <end position="640"/>
    </location>
</feature>
<feature type="compositionally biased region" description="Polar residues" evidence="12">
    <location>
        <begin position="189"/>
        <end position="200"/>
    </location>
</feature>
<dbReference type="GO" id="GO:0003887">
    <property type="term" value="F:DNA-directed DNA polymerase activity"/>
    <property type="evidence" value="ECO:0007669"/>
    <property type="project" value="UniProtKB-KW"/>
</dbReference>
<dbReference type="InterPro" id="IPR036397">
    <property type="entry name" value="RNaseH_sf"/>
</dbReference>
<dbReference type="Pfam" id="PF25597">
    <property type="entry name" value="SH3_retrovirus"/>
    <property type="match status" value="1"/>
</dbReference>
<feature type="compositionally biased region" description="Pro residues" evidence="12">
    <location>
        <begin position="1820"/>
        <end position="1838"/>
    </location>
</feature>
<sequence>MDNLSKAFNVPVSIPDHLCLIGLTLLHGNNVLDCIVGVKRMGVNILRSIDEGPFQMGTVREPLAEGIKGVPHLGPERPRVYSDLSPKEKDRNIKMTMSKMQLNSKFVNNMLPEWGRFVTAVKLNKGLRDSNYDQLYAYLKQHEAHANENKMMLNQFIQHTMDPLALMSNVSHPQHYSPPSSSTPPSTYGRQNRGQGTNPQGRGVAVYEGVHNRVGNANIGQARQNSDYYKDKMLLMQAQENRVALDEEHLLFLAGGQDNAIDEDVDEQPVQDLALNVDNVFQADDCDAFDSDVDEVPTAQIMFMANLSSTDPVNDEAGPLYDSNILSEVHDHDHYQDAICEHHEEHAMHDNVQLNHIVDSHADYASDSNMIPMNKLNCMKDGPEDTLEIAEITRRKMNDKIKDLECVTHKVKIAPHDYSKENFLATFTPQKHLTPEQIFWFQDLIKMKSKALKEPTTVSRPIKALAVDPPNTPATLVLRVLPTKNLCGPMRVQTINGKKYILVIVDDYSRFTWVKFLRSKDETPEVVIKFLQQIQVGLNKTVRYIRTDNGTEFVNKALTEYYERVGIFHQKTVPRTPQQNGVVKRQNRTLVEAARTMQIFSKAPMFLYPEVVATACYTQNRSLIHTHHNKTPYELVHNKKPDLTFFRVFSAFCYPTNDSKDLGKLQPTADIGIFVGYAPSRKGYKIYNKRTWRIIGTIHVQFDKLTEPVAPVHLSTGPALIFLMLGQIIQAPVNSASTPSSTTIDQDAPSPSISLSYSALQSHSLHHGIVAESTFMEDTPIAPVDTTPFINVFAPEPSSDAAPSGDWIYKVKLNEYDDVLKNKAQLVAKGYRQEEEIDFEESFVPAACIKAIRIFIANIASKNMTIYQMDVKTAFLNGELKEEVYVGLQVSQSPGGIFINQSKFALDILQKFRMDSCDPVDTPMVDRLKLDEEPLGIPIDQTRFRSMVDSLMYLIASRPDLVFVVCMCARYQASPTKKHLKALKRVFRYLRGTINWGLWYPKDTAMALTAYEDADHADYDFVFNKIPLYCDNRSAIALCCNNVQHSRSKHIDIRYHFIQEQVKKGMVELYFMTMDYQLVDIFTKALPESDLNFYSRVLNILGCILIRIRGCVLLYTMADVNVNAPADQAPTMGPPTRTDDQILSHIRWVPIGKSNCYLDVEKSQSNPIYKIAVDILKHTNFFRAFTTSSTIPSIYIQHFWDIVRYDKTARCYKCQLDEQWFDLTKDTLRDALQITPVNNNKAFSSPPSSDALINFVNELGYPKLVRNLSNVVTNDMFQLWRALTTIINLCLTGKTSGFERPSAPVSDPDSPALKPTKATKKSKPSAPKADLRPSVTKPASSQQPEPKPAPAKSQGKKRKLVTEASDKPSPARKFRLGSVTKRRKPTSSLRSVDESVAEGIHEKEPRVDDEEADVQRALEEGKGKEKVTDEPVALDLLTLQTPKKKSPAHQFIFQRRTSTPIGSSGHDESLSLYAELGLTDSEVESDEDVPRINAGVPDEGQAGPNPGDQDEGQAGPNPNEQDEGQARPNPGDVVASQPLPSLIVHAGPNLEHIDLEATNEDLKLTVKEQVILEEPASSTGTLSSLLHLAKDLSFGDLFFNDKPSKADNEKTTIETEAESMVYVIIQQDTSLIPPMTTLVTNLTSRPESPNVHRPLQVTSTETTTTTTTIIHPPPPQPQQSTIDSMLMKRIDELEHIMANLIQDNKHLEERLDSHGARLYILENLDIPQQVSKVVDEIVIDAVDGDIQAPLQNCFRDLPEADMEEILHQRIWETKSYNTHEDHMMLYEALEKSMNSDHSKELLKDLTEARKKKKKRRDSPKTPPGSPPHQPPHPPPPAGPSRTSRSPGASRSSQVPPTPPPPPSTNQGEQLASILVSTYSPPLEDSLLAQTGDMAMFMDWFCKRQGITELKPQDLEGPAFELVRVFHPNVIHRQYQMEECHKLLTDSVDDSIIRHNVRKPLPLGGPPGQTCVVNLEDEVAYYPDVGLEQMVPNQMWIKEECKYDIATMYGISHWWFQRQRFYINRYTFEGDRRAVRTHMRILSVVRIEVFPMYGYDYKKKIVLSDFKDLYLLNLQGHLNHLPPKDKKILTTAIDEALDYRVKEFKVDRMNPGLNTRFWTRKDVDRSKEFMFAIQKWIKTKRIFCNLESFVGGRVRDGDNRQLKHTE</sequence>
<dbReference type="GO" id="GO:0006310">
    <property type="term" value="P:DNA recombination"/>
    <property type="evidence" value="ECO:0007669"/>
    <property type="project" value="UniProtKB-KW"/>
</dbReference>
<dbReference type="PANTHER" id="PTHR42648:SF11">
    <property type="entry name" value="TRANSPOSON TY4-P GAG-POL POLYPROTEIN"/>
    <property type="match status" value="1"/>
</dbReference>
<evidence type="ECO:0000313" key="14">
    <source>
        <dbReference type="EMBL" id="GEU45438.1"/>
    </source>
</evidence>
<feature type="coiled-coil region" evidence="11">
    <location>
        <begin position="1690"/>
        <end position="1717"/>
    </location>
</feature>
<evidence type="ECO:0000256" key="6">
    <source>
        <dbReference type="ARBA" id="ARBA00022908"/>
    </source>
</evidence>
<protein>
    <submittedName>
        <fullName evidence="14">Retrovirus-related Pol polyprotein from transposon TNT 1-94</fullName>
    </submittedName>
</protein>
<feature type="region of interest" description="Disordered" evidence="12">
    <location>
        <begin position="1807"/>
        <end position="1867"/>
    </location>
</feature>
<dbReference type="GO" id="GO:0016787">
    <property type="term" value="F:hydrolase activity"/>
    <property type="evidence" value="ECO:0007669"/>
    <property type="project" value="UniProtKB-KW"/>
</dbReference>
<dbReference type="EMBL" id="BKCJ010001986">
    <property type="protein sequence ID" value="GEU45438.1"/>
    <property type="molecule type" value="Genomic_DNA"/>
</dbReference>
<organism evidence="14">
    <name type="scientific">Tanacetum cinerariifolium</name>
    <name type="common">Dalmatian daisy</name>
    <name type="synonym">Chrysanthemum cinerariifolium</name>
    <dbReference type="NCBI Taxonomy" id="118510"/>
    <lineage>
        <taxon>Eukaryota</taxon>
        <taxon>Viridiplantae</taxon>
        <taxon>Streptophyta</taxon>
        <taxon>Embryophyta</taxon>
        <taxon>Tracheophyta</taxon>
        <taxon>Spermatophyta</taxon>
        <taxon>Magnoliopsida</taxon>
        <taxon>eudicotyledons</taxon>
        <taxon>Gunneridae</taxon>
        <taxon>Pentapetalae</taxon>
        <taxon>asterids</taxon>
        <taxon>campanulids</taxon>
        <taxon>Asterales</taxon>
        <taxon>Asteraceae</taxon>
        <taxon>Asteroideae</taxon>
        <taxon>Anthemideae</taxon>
        <taxon>Anthemidinae</taxon>
        <taxon>Tanacetum</taxon>
    </lineage>
</organism>
<feature type="region of interest" description="Disordered" evidence="12">
    <location>
        <begin position="1298"/>
        <end position="1466"/>
    </location>
</feature>
<keyword evidence="3" id="KW-0255">Endonuclease</keyword>
<keyword evidence="8" id="KW-0808">Transferase</keyword>
<feature type="region of interest" description="Disordered" evidence="12">
    <location>
        <begin position="169"/>
        <end position="203"/>
    </location>
</feature>
<evidence type="ECO:0000256" key="7">
    <source>
        <dbReference type="ARBA" id="ARBA00022918"/>
    </source>
</evidence>
<evidence type="ECO:0000256" key="3">
    <source>
        <dbReference type="ARBA" id="ARBA00022759"/>
    </source>
</evidence>
<dbReference type="GO" id="GO:0003964">
    <property type="term" value="F:RNA-directed DNA polymerase activity"/>
    <property type="evidence" value="ECO:0007669"/>
    <property type="project" value="UniProtKB-KW"/>
</dbReference>
<feature type="compositionally biased region" description="Basic and acidic residues" evidence="12">
    <location>
        <begin position="1413"/>
        <end position="1429"/>
    </location>
</feature>
<dbReference type="InterPro" id="IPR012337">
    <property type="entry name" value="RNaseH-like_sf"/>
</dbReference>
<reference evidence="14" key="1">
    <citation type="journal article" date="2019" name="Sci. Rep.">
        <title>Draft genome of Tanacetum cinerariifolium, the natural source of mosquito coil.</title>
        <authorList>
            <person name="Yamashiro T."/>
            <person name="Shiraishi A."/>
            <person name="Satake H."/>
            <person name="Nakayama K."/>
        </authorList>
    </citation>
    <scope>NUCLEOTIDE SEQUENCE</scope>
</reference>
<dbReference type="SUPFAM" id="SSF53098">
    <property type="entry name" value="Ribonuclease H-like"/>
    <property type="match status" value="1"/>
</dbReference>
<dbReference type="InterPro" id="IPR039537">
    <property type="entry name" value="Retrotran_Ty1/copia-like"/>
</dbReference>
<evidence type="ECO:0000256" key="12">
    <source>
        <dbReference type="SAM" id="MobiDB-lite"/>
    </source>
</evidence>
<dbReference type="GO" id="GO:0015074">
    <property type="term" value="P:DNA integration"/>
    <property type="evidence" value="ECO:0007669"/>
    <property type="project" value="UniProtKB-KW"/>
</dbReference>
<evidence type="ECO:0000256" key="2">
    <source>
        <dbReference type="ARBA" id="ARBA00022723"/>
    </source>
</evidence>
<dbReference type="InterPro" id="IPR057670">
    <property type="entry name" value="SH3_retrovirus"/>
</dbReference>
<proteinExistence type="predicted"/>
<keyword evidence="8" id="KW-0239">DNA-directed DNA polymerase</keyword>
<evidence type="ECO:0000256" key="8">
    <source>
        <dbReference type="ARBA" id="ARBA00022932"/>
    </source>
</evidence>
<feature type="compositionally biased region" description="Low complexity" evidence="12">
    <location>
        <begin position="1301"/>
        <end position="1316"/>
    </location>
</feature>
<dbReference type="Pfam" id="PF00665">
    <property type="entry name" value="rve"/>
    <property type="match status" value="1"/>
</dbReference>
<dbReference type="CDD" id="cd09272">
    <property type="entry name" value="RNase_HI_RT_Ty1"/>
    <property type="match status" value="1"/>
</dbReference>
<evidence type="ECO:0000259" key="13">
    <source>
        <dbReference type="PROSITE" id="PS50994"/>
    </source>
</evidence>